<dbReference type="InterPro" id="IPR011009">
    <property type="entry name" value="Kinase-like_dom_sf"/>
</dbReference>
<dbReference type="GO" id="GO:0005524">
    <property type="term" value="F:ATP binding"/>
    <property type="evidence" value="ECO:0007669"/>
    <property type="project" value="InterPro"/>
</dbReference>
<dbReference type="SMART" id="SM00220">
    <property type="entry name" value="S_TKc"/>
    <property type="match status" value="1"/>
</dbReference>
<dbReference type="Gene3D" id="3.30.200.20">
    <property type="entry name" value="Phosphorylase Kinase, domain 1"/>
    <property type="match status" value="1"/>
</dbReference>
<dbReference type="PANTHER" id="PTHR24359">
    <property type="entry name" value="SERINE/THREONINE-PROTEIN KINASE SBK1"/>
    <property type="match status" value="1"/>
</dbReference>
<evidence type="ECO:0000259" key="1">
    <source>
        <dbReference type="PROSITE" id="PS50011"/>
    </source>
</evidence>
<dbReference type="PANTHER" id="PTHR24359:SF1">
    <property type="entry name" value="INHIBITOR OF NUCLEAR FACTOR KAPPA-B KINASE EPSILON SUBUNIT HOMOLOG 1-RELATED"/>
    <property type="match status" value="1"/>
</dbReference>
<dbReference type="OrthoDB" id="5986190at2759"/>
<evidence type="ECO:0000313" key="3">
    <source>
        <dbReference type="Proteomes" id="UP000799302"/>
    </source>
</evidence>
<accession>A0A6A6UHZ1</accession>
<dbReference type="PROSITE" id="PS00108">
    <property type="entry name" value="PROTEIN_KINASE_ST"/>
    <property type="match status" value="1"/>
</dbReference>
<feature type="domain" description="Protein kinase" evidence="1">
    <location>
        <begin position="176"/>
        <end position="535"/>
    </location>
</feature>
<dbReference type="Gene3D" id="1.10.510.10">
    <property type="entry name" value="Transferase(Phosphotransferase) domain 1"/>
    <property type="match status" value="1"/>
</dbReference>
<dbReference type="InterPro" id="IPR000719">
    <property type="entry name" value="Prot_kinase_dom"/>
</dbReference>
<protein>
    <submittedName>
        <fullName evidence="2">Kinase-like protein</fullName>
    </submittedName>
</protein>
<reference evidence="2" key="1">
    <citation type="journal article" date="2020" name="Stud. Mycol.">
        <title>101 Dothideomycetes genomes: a test case for predicting lifestyles and emergence of pathogens.</title>
        <authorList>
            <person name="Haridas S."/>
            <person name="Albert R."/>
            <person name="Binder M."/>
            <person name="Bloem J."/>
            <person name="Labutti K."/>
            <person name="Salamov A."/>
            <person name="Andreopoulos B."/>
            <person name="Baker S."/>
            <person name="Barry K."/>
            <person name="Bills G."/>
            <person name="Bluhm B."/>
            <person name="Cannon C."/>
            <person name="Castanera R."/>
            <person name="Culley D."/>
            <person name="Daum C."/>
            <person name="Ezra D."/>
            <person name="Gonzalez J."/>
            <person name="Henrissat B."/>
            <person name="Kuo A."/>
            <person name="Liang C."/>
            <person name="Lipzen A."/>
            <person name="Lutzoni F."/>
            <person name="Magnuson J."/>
            <person name="Mondo S."/>
            <person name="Nolan M."/>
            <person name="Ohm R."/>
            <person name="Pangilinan J."/>
            <person name="Park H.-J."/>
            <person name="Ramirez L."/>
            <person name="Alfaro M."/>
            <person name="Sun H."/>
            <person name="Tritt A."/>
            <person name="Yoshinaga Y."/>
            <person name="Zwiers L.-H."/>
            <person name="Turgeon B."/>
            <person name="Goodwin S."/>
            <person name="Spatafora J."/>
            <person name="Crous P."/>
            <person name="Grigoriev I."/>
        </authorList>
    </citation>
    <scope>NUCLEOTIDE SEQUENCE</scope>
    <source>
        <strain evidence="2">CBS 115976</strain>
    </source>
</reference>
<organism evidence="2 3">
    <name type="scientific">Microthyrium microscopicum</name>
    <dbReference type="NCBI Taxonomy" id="703497"/>
    <lineage>
        <taxon>Eukaryota</taxon>
        <taxon>Fungi</taxon>
        <taxon>Dikarya</taxon>
        <taxon>Ascomycota</taxon>
        <taxon>Pezizomycotina</taxon>
        <taxon>Dothideomycetes</taxon>
        <taxon>Dothideomycetes incertae sedis</taxon>
        <taxon>Microthyriales</taxon>
        <taxon>Microthyriaceae</taxon>
        <taxon>Microthyrium</taxon>
    </lineage>
</organism>
<keyword evidence="3" id="KW-1185">Reference proteome</keyword>
<dbReference type="Proteomes" id="UP000799302">
    <property type="component" value="Unassembled WGS sequence"/>
</dbReference>
<evidence type="ECO:0000313" key="2">
    <source>
        <dbReference type="EMBL" id="KAF2671067.1"/>
    </source>
</evidence>
<proteinExistence type="predicted"/>
<dbReference type="EMBL" id="MU004233">
    <property type="protein sequence ID" value="KAF2671067.1"/>
    <property type="molecule type" value="Genomic_DNA"/>
</dbReference>
<dbReference type="GO" id="GO:0004674">
    <property type="term" value="F:protein serine/threonine kinase activity"/>
    <property type="evidence" value="ECO:0007669"/>
    <property type="project" value="TreeGrafter"/>
</dbReference>
<dbReference type="CDD" id="cd00180">
    <property type="entry name" value="PKc"/>
    <property type="match status" value="1"/>
</dbReference>
<gene>
    <name evidence="2" type="ORF">BT63DRAFT_207084</name>
</gene>
<name>A0A6A6UHZ1_9PEZI</name>
<dbReference type="InterPro" id="IPR008271">
    <property type="entry name" value="Ser/Thr_kinase_AS"/>
</dbReference>
<dbReference type="AlphaFoldDB" id="A0A6A6UHZ1"/>
<dbReference type="SUPFAM" id="SSF56112">
    <property type="entry name" value="Protein kinase-like (PK-like)"/>
    <property type="match status" value="1"/>
</dbReference>
<sequence length="536" mass="61245">MSQQYQADAGARDEAVEIEELKDQIIQEIKAKVKCADEDSDPKAYILPVDVKAAWSQWRIARVLWLDPREDGHYLDIIYERMTTFLTILIRIDADRCLQRSKPRFVDLFFEGTTPRIQDGMLPLEPGAINFLSTVRKKEAFVDMQYRFCPWKIQIVSDHDYIVQIDSKYRLPFEKQPQAMPIGEGAFGEVSIVPISPGYLIKSNNQPKSDTIVAVKKIAIQQSFEKEARNLKILTKSLARHENILQHYAVITHGTNSYVVMPYARLGDLWQFMHNGKSPYNEPMYNFTDNFPRIIPGDVAVPLIRQLRNLSNALQWLHHSLVVPEEGNFSCCHMDLKPDNILIDEHSSSPVGVWKISDFGLSVMNETSRVGTVRDYISQASVNTRPGRIEGTYTAPEVEIGHNRKEKIAGSRGDVWSFACIIAEVLAFALGQEEEVEEFFEQRRSDSPQKDNDYFYTKKSNKELKPNQTRSVEDYQIRSAVTTWLDAVPVKYPTPQNWAGCWAETVKTVLDVDSATRPSALELVRLPRAKSHMLTT</sequence>
<keyword evidence="2" id="KW-0418">Kinase</keyword>
<keyword evidence="2" id="KW-0808">Transferase</keyword>
<dbReference type="PROSITE" id="PS50011">
    <property type="entry name" value="PROTEIN_KINASE_DOM"/>
    <property type="match status" value="1"/>
</dbReference>
<dbReference type="Pfam" id="PF00069">
    <property type="entry name" value="Pkinase"/>
    <property type="match status" value="1"/>
</dbReference>